<evidence type="ECO:0000256" key="4">
    <source>
        <dbReference type="RuleBase" id="RU003634"/>
    </source>
</evidence>
<evidence type="ECO:0000313" key="7">
    <source>
        <dbReference type="EMBL" id="PVU92121.1"/>
    </source>
</evidence>
<dbReference type="Gene3D" id="3.40.50.1370">
    <property type="entry name" value="Aspartate/ornithine carbamoyltransferase"/>
    <property type="match status" value="2"/>
</dbReference>
<dbReference type="Proteomes" id="UP000245383">
    <property type="component" value="Unassembled WGS sequence"/>
</dbReference>
<organism evidence="7 8">
    <name type="scientific">Smittium simulii</name>
    <dbReference type="NCBI Taxonomy" id="133385"/>
    <lineage>
        <taxon>Eukaryota</taxon>
        <taxon>Fungi</taxon>
        <taxon>Fungi incertae sedis</taxon>
        <taxon>Zoopagomycota</taxon>
        <taxon>Kickxellomycotina</taxon>
        <taxon>Harpellomycetes</taxon>
        <taxon>Harpellales</taxon>
        <taxon>Legeriomycetaceae</taxon>
        <taxon>Smittium</taxon>
    </lineage>
</organism>
<evidence type="ECO:0000313" key="8">
    <source>
        <dbReference type="Proteomes" id="UP000245383"/>
    </source>
</evidence>
<dbReference type="EC" id="2.1.3.3" evidence="2"/>
<name>A0A2T9YIG5_9FUNG</name>
<dbReference type="NCBIfam" id="NF001986">
    <property type="entry name" value="PRK00779.1"/>
    <property type="match status" value="1"/>
</dbReference>
<protein>
    <recommendedName>
        <fullName evidence="2">ornithine carbamoyltransferase</fullName>
        <ecNumber evidence="2">2.1.3.3</ecNumber>
    </recommendedName>
</protein>
<dbReference type="InterPro" id="IPR002292">
    <property type="entry name" value="Orn/put_carbamltrans"/>
</dbReference>
<dbReference type="NCBIfam" id="TIGR00658">
    <property type="entry name" value="orni_carb_tr"/>
    <property type="match status" value="1"/>
</dbReference>
<dbReference type="PRINTS" id="PR00102">
    <property type="entry name" value="OTCASE"/>
</dbReference>
<dbReference type="InterPro" id="IPR036901">
    <property type="entry name" value="Asp/Orn_carbamoylTrfase_sf"/>
</dbReference>
<dbReference type="STRING" id="133385.A0A2T9YIG5"/>
<dbReference type="GO" id="GO:0016597">
    <property type="term" value="F:amino acid binding"/>
    <property type="evidence" value="ECO:0007669"/>
    <property type="project" value="InterPro"/>
</dbReference>
<dbReference type="PROSITE" id="PS00097">
    <property type="entry name" value="CARBAMOYLTRANSFERASE"/>
    <property type="match status" value="1"/>
</dbReference>
<dbReference type="PANTHER" id="PTHR45753:SF3">
    <property type="entry name" value="ORNITHINE TRANSCARBAMYLASE, MITOCHONDRIAL"/>
    <property type="match status" value="1"/>
</dbReference>
<dbReference type="GO" id="GO:0042450">
    <property type="term" value="P:L-arginine biosynthetic process via ornithine"/>
    <property type="evidence" value="ECO:0007669"/>
    <property type="project" value="TreeGrafter"/>
</dbReference>
<dbReference type="GO" id="GO:0004585">
    <property type="term" value="F:ornithine carbamoyltransferase activity"/>
    <property type="evidence" value="ECO:0007669"/>
    <property type="project" value="UniProtKB-EC"/>
</dbReference>
<dbReference type="OrthoDB" id="10252326at2759"/>
<feature type="domain" description="Aspartate/ornithine carbamoyltransferase carbamoyl-P binding" evidence="6">
    <location>
        <begin position="47"/>
        <end position="200"/>
    </location>
</feature>
<accession>A0A2T9YIG5</accession>
<dbReference type="Pfam" id="PF02729">
    <property type="entry name" value="OTCace_N"/>
    <property type="match status" value="1"/>
</dbReference>
<sequence length="375" mass="41163">MLLGSAFSRYTPRSFGLKISSKAWYTSTSNPLLASLTAKLVPQNKVRHFLSLEDYSPAEIFALVEKASSLKKICKNLPLAQKDLDLKHSLHTSPNLSGKTVALMFTKRSTRTRIATESSVAFLGGSSMFLGSSDIQLGVNESLLDSSIVISSMVDAIMARVNGHEDIEELAKYSSVPVINALSDSSHPTQILADMLTLYEVFQKPAQSVQDALKGLKASWVGDSNNMLYEFLTAFPKCGISLAAATPQNYPIPQKYIQLATSSPQNAPIYITTSPAIAISGANVIITDTWISMGQEEEKKQRLLDFAGYQINDSLISAGNPHPDYIFMHCLPRKPDEVSDQIFYGDKSVVFQEAENRKYTIMAVLHSLLVDSTDH</sequence>
<dbReference type="GO" id="GO:0019240">
    <property type="term" value="P:citrulline biosynthetic process"/>
    <property type="evidence" value="ECO:0007669"/>
    <property type="project" value="TreeGrafter"/>
</dbReference>
<evidence type="ECO:0000259" key="5">
    <source>
        <dbReference type="Pfam" id="PF00185"/>
    </source>
</evidence>
<dbReference type="AlphaFoldDB" id="A0A2T9YIG5"/>
<dbReference type="InterPro" id="IPR006132">
    <property type="entry name" value="Asp/Orn_carbamoyltranf_P-bd"/>
</dbReference>
<dbReference type="InterPro" id="IPR006131">
    <property type="entry name" value="Asp_carbamoyltransf_Asp/Orn-bd"/>
</dbReference>
<dbReference type="InterPro" id="IPR006130">
    <property type="entry name" value="Asp/Orn_carbamoylTrfase"/>
</dbReference>
<dbReference type="SUPFAM" id="SSF53671">
    <property type="entry name" value="Aspartate/ornithine carbamoyltransferase"/>
    <property type="match status" value="1"/>
</dbReference>
<dbReference type="GO" id="GO:0005739">
    <property type="term" value="C:mitochondrion"/>
    <property type="evidence" value="ECO:0007669"/>
    <property type="project" value="TreeGrafter"/>
</dbReference>
<evidence type="ECO:0000256" key="3">
    <source>
        <dbReference type="ARBA" id="ARBA00022679"/>
    </source>
</evidence>
<gene>
    <name evidence="7" type="ORF">BB561_004031</name>
</gene>
<evidence type="ECO:0000256" key="1">
    <source>
        <dbReference type="ARBA" id="ARBA00007805"/>
    </source>
</evidence>
<dbReference type="Pfam" id="PF00185">
    <property type="entry name" value="OTCace"/>
    <property type="match status" value="1"/>
</dbReference>
<keyword evidence="3 4" id="KW-0808">Transferase</keyword>
<dbReference type="PANTHER" id="PTHR45753">
    <property type="entry name" value="ORNITHINE CARBAMOYLTRANSFERASE, MITOCHONDRIAL"/>
    <property type="match status" value="1"/>
</dbReference>
<comment type="similarity">
    <text evidence="1">Belongs to the aspartate/ornithine carbamoyltransferase superfamily. OTCase family.</text>
</comment>
<evidence type="ECO:0000256" key="2">
    <source>
        <dbReference type="ARBA" id="ARBA00013007"/>
    </source>
</evidence>
<keyword evidence="8" id="KW-1185">Reference proteome</keyword>
<comment type="caution">
    <text evidence="7">The sequence shown here is derived from an EMBL/GenBank/DDBJ whole genome shotgun (WGS) entry which is preliminary data.</text>
</comment>
<dbReference type="FunFam" id="3.40.50.1370:FF:000008">
    <property type="entry name" value="Ornithine carbamoyltransferase"/>
    <property type="match status" value="1"/>
</dbReference>
<reference evidence="7 8" key="1">
    <citation type="journal article" date="2018" name="MBio">
        <title>Comparative Genomics Reveals the Core Gene Toolbox for the Fungus-Insect Symbiosis.</title>
        <authorList>
            <person name="Wang Y."/>
            <person name="Stata M."/>
            <person name="Wang W."/>
            <person name="Stajich J.E."/>
            <person name="White M.M."/>
            <person name="Moncalvo J.M."/>
        </authorList>
    </citation>
    <scope>NUCLEOTIDE SEQUENCE [LARGE SCALE GENOMIC DNA]</scope>
    <source>
        <strain evidence="7 8">SWE-8-4</strain>
    </source>
</reference>
<feature type="domain" description="Aspartate/ornithine carbamoyltransferase Asp/Orn-binding" evidence="5">
    <location>
        <begin position="214"/>
        <end position="367"/>
    </location>
</feature>
<evidence type="ECO:0000259" key="6">
    <source>
        <dbReference type="Pfam" id="PF02729"/>
    </source>
</evidence>
<dbReference type="PRINTS" id="PR00100">
    <property type="entry name" value="AOTCASE"/>
</dbReference>
<dbReference type="EMBL" id="MBFR01000173">
    <property type="protein sequence ID" value="PVU92121.1"/>
    <property type="molecule type" value="Genomic_DNA"/>
</dbReference>
<proteinExistence type="inferred from homology"/>